<dbReference type="InterPro" id="IPR043502">
    <property type="entry name" value="DNA/RNA_pol_sf"/>
</dbReference>
<dbReference type="Gene3D" id="3.30.420.10">
    <property type="entry name" value="Ribonuclease H-like superfamily/Ribonuclease H"/>
    <property type="match status" value="1"/>
</dbReference>
<keyword evidence="12 19" id="KW-0269">Exonuclease</keyword>
<evidence type="ECO:0000256" key="16">
    <source>
        <dbReference type="ARBA" id="ARBA00023204"/>
    </source>
</evidence>
<dbReference type="OrthoDB" id="9806424at2"/>
<evidence type="ECO:0000256" key="5">
    <source>
        <dbReference type="ARBA" id="ARBA00022679"/>
    </source>
</evidence>
<evidence type="ECO:0000256" key="18">
    <source>
        <dbReference type="NCBIfam" id="TIGR00593"/>
    </source>
</evidence>
<evidence type="ECO:0000256" key="10">
    <source>
        <dbReference type="ARBA" id="ARBA00022763"/>
    </source>
</evidence>
<dbReference type="NCBIfam" id="NF004397">
    <property type="entry name" value="PRK05755.1"/>
    <property type="match status" value="1"/>
</dbReference>
<dbReference type="InterPro" id="IPR029060">
    <property type="entry name" value="PIN-like_dom_sf"/>
</dbReference>
<evidence type="ECO:0000256" key="1">
    <source>
        <dbReference type="ARBA" id="ARBA00007705"/>
    </source>
</evidence>
<dbReference type="GO" id="GO:0008408">
    <property type="term" value="F:3'-5' exonuclease activity"/>
    <property type="evidence" value="ECO:0007669"/>
    <property type="project" value="UniProtKB-UniRule"/>
</dbReference>
<dbReference type="InterPro" id="IPR012337">
    <property type="entry name" value="RNaseH-like_sf"/>
</dbReference>
<evidence type="ECO:0000313" key="24">
    <source>
        <dbReference type="Proteomes" id="UP000182598"/>
    </source>
</evidence>
<keyword evidence="24" id="KW-1185">Reference proteome</keyword>
<dbReference type="InterPro" id="IPR020045">
    <property type="entry name" value="DNA_polI_H3TH"/>
</dbReference>
<evidence type="ECO:0000256" key="7">
    <source>
        <dbReference type="ARBA" id="ARBA00022705"/>
    </source>
</evidence>
<dbReference type="InterPro" id="IPR001098">
    <property type="entry name" value="DNA-dir_DNA_pol_A_palm_dom"/>
</dbReference>
<keyword evidence="16 19" id="KW-0234">DNA repair</keyword>
<dbReference type="Pfam" id="PF01367">
    <property type="entry name" value="5_3_exonuc"/>
    <property type="match status" value="1"/>
</dbReference>
<evidence type="ECO:0000313" key="23">
    <source>
        <dbReference type="EMBL" id="CUA87465.1"/>
    </source>
</evidence>
<evidence type="ECO:0000256" key="15">
    <source>
        <dbReference type="ARBA" id="ARBA00023125"/>
    </source>
</evidence>
<feature type="domain" description="5'-3' exonuclease" evidence="21">
    <location>
        <begin position="15"/>
        <end position="276"/>
    </location>
</feature>
<dbReference type="GO" id="GO:0008409">
    <property type="term" value="F:5'-3' exonuclease activity"/>
    <property type="evidence" value="ECO:0007669"/>
    <property type="project" value="UniProtKB-UniRule"/>
</dbReference>
<organism evidence="23 24">
    <name type="scientific">Pseudidiomarina woesei</name>
    <dbReference type="NCBI Taxonomy" id="1381080"/>
    <lineage>
        <taxon>Bacteria</taxon>
        <taxon>Pseudomonadati</taxon>
        <taxon>Pseudomonadota</taxon>
        <taxon>Gammaproteobacteria</taxon>
        <taxon>Alteromonadales</taxon>
        <taxon>Idiomarinaceae</taxon>
        <taxon>Pseudidiomarina</taxon>
    </lineage>
</organism>
<dbReference type="InterPro" id="IPR008918">
    <property type="entry name" value="HhH2"/>
</dbReference>
<keyword evidence="5 19" id="KW-0808">Transferase</keyword>
<dbReference type="SUPFAM" id="SSF53098">
    <property type="entry name" value="Ribonuclease H-like"/>
    <property type="match status" value="1"/>
</dbReference>
<dbReference type="InterPro" id="IPR019760">
    <property type="entry name" value="DNA-dir_DNA_pol_A_CS"/>
</dbReference>
<dbReference type="FunFam" id="1.20.1060.10:FF:000001">
    <property type="entry name" value="DNA polymerase I"/>
    <property type="match status" value="1"/>
</dbReference>
<dbReference type="GO" id="GO:0003887">
    <property type="term" value="F:DNA-directed DNA polymerase activity"/>
    <property type="evidence" value="ECO:0007669"/>
    <property type="project" value="UniProtKB-UniRule"/>
</dbReference>
<dbReference type="NCBIfam" id="TIGR00593">
    <property type="entry name" value="pola"/>
    <property type="match status" value="1"/>
</dbReference>
<comment type="function">
    <text evidence="19">In addition to polymerase activity, this DNA polymerase exhibits 3'-5' and 5'-3' exonuclease activity.</text>
</comment>
<dbReference type="FunFam" id="1.10.150.20:FF:000003">
    <property type="entry name" value="DNA polymerase I"/>
    <property type="match status" value="1"/>
</dbReference>
<reference evidence="24" key="1">
    <citation type="submission" date="2015-08" db="EMBL/GenBank/DDBJ databases">
        <authorList>
            <person name="Varghese N."/>
        </authorList>
    </citation>
    <scope>NUCLEOTIDE SEQUENCE [LARGE SCALE GENOMIC DNA]</scope>
    <source>
        <strain evidence="24">DSM 27808</strain>
    </source>
</reference>
<evidence type="ECO:0000259" key="22">
    <source>
        <dbReference type="SMART" id="SM00482"/>
    </source>
</evidence>
<evidence type="ECO:0000256" key="17">
    <source>
        <dbReference type="ARBA" id="ARBA00049244"/>
    </source>
</evidence>
<keyword evidence="14" id="KW-0630">Potassium</keyword>
<dbReference type="SMART" id="SM00279">
    <property type="entry name" value="HhH2"/>
    <property type="match status" value="1"/>
</dbReference>
<evidence type="ECO:0000256" key="14">
    <source>
        <dbReference type="ARBA" id="ARBA00022958"/>
    </source>
</evidence>
<dbReference type="PRINTS" id="PR00868">
    <property type="entry name" value="DNAPOLI"/>
</dbReference>
<dbReference type="GO" id="GO:0004519">
    <property type="term" value="F:endonuclease activity"/>
    <property type="evidence" value="ECO:0007669"/>
    <property type="project" value="UniProtKB-KW"/>
</dbReference>
<dbReference type="InterPro" id="IPR036397">
    <property type="entry name" value="RNaseH_sf"/>
</dbReference>
<dbReference type="PANTHER" id="PTHR10133">
    <property type="entry name" value="DNA POLYMERASE I"/>
    <property type="match status" value="1"/>
</dbReference>
<dbReference type="SUPFAM" id="SSF47807">
    <property type="entry name" value="5' to 3' exonuclease, C-terminal subdomain"/>
    <property type="match status" value="1"/>
</dbReference>
<dbReference type="PROSITE" id="PS00447">
    <property type="entry name" value="DNA_POLYMERASE_A"/>
    <property type="match status" value="1"/>
</dbReference>
<dbReference type="SMART" id="SM00474">
    <property type="entry name" value="35EXOc"/>
    <property type="match status" value="1"/>
</dbReference>
<proteinExistence type="inferred from homology"/>
<dbReference type="GO" id="GO:0006302">
    <property type="term" value="P:double-strand break repair"/>
    <property type="evidence" value="ECO:0007669"/>
    <property type="project" value="TreeGrafter"/>
</dbReference>
<evidence type="ECO:0000256" key="19">
    <source>
        <dbReference type="RuleBase" id="RU004460"/>
    </source>
</evidence>
<dbReference type="CDD" id="cd08637">
    <property type="entry name" value="DNA_pol_A_pol_I_C"/>
    <property type="match status" value="1"/>
</dbReference>
<dbReference type="CDD" id="cd06139">
    <property type="entry name" value="DNA_polA_I_Ecoli_like_exo"/>
    <property type="match status" value="1"/>
</dbReference>
<keyword evidence="8" id="KW-0540">Nuclease</keyword>
<dbReference type="Gene3D" id="3.30.70.370">
    <property type="match status" value="1"/>
</dbReference>
<dbReference type="SMART" id="SM00475">
    <property type="entry name" value="53EXOc"/>
    <property type="match status" value="1"/>
</dbReference>
<keyword evidence="7 19" id="KW-0235">DNA replication</keyword>
<keyword evidence="13 19" id="KW-0239">DNA-directed DNA polymerase</keyword>
<keyword evidence="11 19" id="KW-0378">Hydrolase</keyword>
<evidence type="ECO:0000256" key="12">
    <source>
        <dbReference type="ARBA" id="ARBA00022839"/>
    </source>
</evidence>
<evidence type="ECO:0000256" key="13">
    <source>
        <dbReference type="ARBA" id="ARBA00022932"/>
    </source>
</evidence>
<gene>
    <name evidence="19" type="primary">polA</name>
    <name evidence="23" type="ORF">Ga0061064_1810</name>
</gene>
<evidence type="ECO:0000256" key="11">
    <source>
        <dbReference type="ARBA" id="ARBA00022801"/>
    </source>
</evidence>
<sequence>MSQTSSKAPLTVPENPFVLVDGSSYLFRAFYAPPHLTNSAGEPTGAIYGVVNMLRSLLKKYKPSHMAVVFDAKGTTFRNDIYAEYKAHRPPMPDDLRSQIAPLHKIVQALGLPLLCIDNVEADDVIGTLAQQASAEGRFTLISTGDKDMAQLVNDHVMLINTMTDTLLDYDGVVEKYGVKPEQMIDLLSLMGDSSDNIPGLPKVGEKTALAMLQGMGSIDAMLADPEAIKELGFRGSKTMPEKLEEHKDTLLMSRELATIKLDVPLDFKPDELTIQPADTNQLIELYKQCEFRRWLAEVLEEGAASDQASGHEQPAQALVETAVSHDGYEVVTTQEQLHKWIKALEQAEQFAFDTETTSLNYMEAELVGLSFAIEPGRACYIPVAHDYPGAPDQLDRADVLAQLKPLLTDSKPKLIGQNLKYDSHILRSYDINLGAIANDTMLASYVYNSTGSRHDMDSLSLQYLGHKPIAFEDIAGKGAKQITFNQIALEQAAPYAAEDADVTLQLHLKLWQTVSAEKSLMHVLETIELPLVPVLVDMEQHGVQVDAQLLARQSHEIAMELQNLEKQAYDIAGEEFNLSSTKQLQQILFEKLQLPILKKTPKGAPSTAEEVLQELALDYPLPNVIMSHRGLSKLKSTYTDKLPKMVNPRTQRIHTSYHQAVTATGRLSSSDPNLQNIPIRTEAGRRVRKAFTAPDGYKIMAIDYSQIELRIMAHLSGDNALVDAFSKGRDIHKATAAEVFGVPLEQVTSEQRRRAKAVNFGLIYGMSAFGLARQLDIPRQEAQDYMDKYFDRFPGVLKYMEATRQQAKRDGYVETIYGRRLQLPEIKSQNGMRRKAAERAAINAPMQGTAADIIKRAMIAVHRYLHEQVPADDVWMIMQVHDELVFEVREDKVVDYKNKLVEIMENAAELKVPLIAEAGVGDNWDEAH</sequence>
<comment type="subunit">
    <text evidence="2">Single-chain monomer with multiple functions.</text>
</comment>
<dbReference type="InterPro" id="IPR018320">
    <property type="entry name" value="DNA_polymerase_1"/>
</dbReference>
<keyword evidence="10 19" id="KW-0227">DNA damage</keyword>
<dbReference type="CDD" id="cd09898">
    <property type="entry name" value="H3TH_53EXO"/>
    <property type="match status" value="1"/>
</dbReference>
<dbReference type="Pfam" id="PF00476">
    <property type="entry name" value="DNA_pol_A"/>
    <property type="match status" value="1"/>
</dbReference>
<protein>
    <recommendedName>
        <fullName evidence="4 18">DNA polymerase I</fullName>
        <ecNumber evidence="3 18">2.7.7.7</ecNumber>
    </recommendedName>
</protein>
<dbReference type="InterPro" id="IPR002298">
    <property type="entry name" value="DNA_polymerase_A"/>
</dbReference>
<dbReference type="InterPro" id="IPR020046">
    <property type="entry name" value="5-3_exonucl_a-hlix_arch_N"/>
</dbReference>
<dbReference type="EMBL" id="CYHB01000005">
    <property type="protein sequence ID" value="CUA87465.1"/>
    <property type="molecule type" value="Genomic_DNA"/>
</dbReference>
<dbReference type="EC" id="2.7.7.7" evidence="3 18"/>
<dbReference type="Gene3D" id="1.20.1060.10">
    <property type="entry name" value="Taq DNA Polymerase, Chain T, domain 4"/>
    <property type="match status" value="1"/>
</dbReference>
<dbReference type="SUPFAM" id="SSF56672">
    <property type="entry name" value="DNA/RNA polymerases"/>
    <property type="match status" value="1"/>
</dbReference>
<dbReference type="GO" id="GO:0003677">
    <property type="term" value="F:DNA binding"/>
    <property type="evidence" value="ECO:0007669"/>
    <property type="project" value="UniProtKB-UniRule"/>
</dbReference>
<keyword evidence="6 19" id="KW-0548">Nucleotidyltransferase</keyword>
<evidence type="ECO:0000259" key="21">
    <source>
        <dbReference type="SMART" id="SM00475"/>
    </source>
</evidence>
<dbReference type="GO" id="GO:0006261">
    <property type="term" value="P:DNA-templated DNA replication"/>
    <property type="evidence" value="ECO:0007669"/>
    <property type="project" value="UniProtKB-UniRule"/>
</dbReference>
<dbReference type="Proteomes" id="UP000182598">
    <property type="component" value="Unassembled WGS sequence"/>
</dbReference>
<dbReference type="Gene3D" id="3.40.50.1010">
    <property type="entry name" value="5'-nuclease"/>
    <property type="match status" value="1"/>
</dbReference>
<feature type="domain" description="3'-5' exonuclease" evidence="20">
    <location>
        <begin position="329"/>
        <end position="516"/>
    </location>
</feature>
<dbReference type="SMART" id="SM00482">
    <property type="entry name" value="POLAc"/>
    <property type="match status" value="1"/>
</dbReference>
<dbReference type="Pfam" id="PF01612">
    <property type="entry name" value="DNA_pol_A_exo1"/>
    <property type="match status" value="1"/>
</dbReference>
<keyword evidence="9" id="KW-0255">Endonuclease</keyword>
<dbReference type="InterPro" id="IPR002562">
    <property type="entry name" value="3'-5'_exonuclease_dom"/>
</dbReference>
<name>A0A0K6H9E5_9GAMM</name>
<dbReference type="FunFam" id="1.10.150.20:FF:000002">
    <property type="entry name" value="DNA polymerase I"/>
    <property type="match status" value="1"/>
</dbReference>
<dbReference type="InterPro" id="IPR002421">
    <property type="entry name" value="5-3_exonuclease"/>
</dbReference>
<dbReference type="RefSeq" id="WP_055439514.1">
    <property type="nucleotide sequence ID" value="NZ_CYHB01000005.1"/>
</dbReference>
<evidence type="ECO:0000256" key="6">
    <source>
        <dbReference type="ARBA" id="ARBA00022695"/>
    </source>
</evidence>
<dbReference type="SUPFAM" id="SSF88723">
    <property type="entry name" value="PIN domain-like"/>
    <property type="match status" value="1"/>
</dbReference>
<dbReference type="Gene3D" id="1.10.150.20">
    <property type="entry name" value="5' to 3' exonuclease, C-terminal subdomain"/>
    <property type="match status" value="2"/>
</dbReference>
<comment type="similarity">
    <text evidence="1 19">Belongs to the DNA polymerase type-A family.</text>
</comment>
<accession>A0A0K6H9E5</accession>
<comment type="catalytic activity">
    <reaction evidence="17 19">
        <text>DNA(n) + a 2'-deoxyribonucleoside 5'-triphosphate = DNA(n+1) + diphosphate</text>
        <dbReference type="Rhea" id="RHEA:22508"/>
        <dbReference type="Rhea" id="RHEA-COMP:17339"/>
        <dbReference type="Rhea" id="RHEA-COMP:17340"/>
        <dbReference type="ChEBI" id="CHEBI:33019"/>
        <dbReference type="ChEBI" id="CHEBI:61560"/>
        <dbReference type="ChEBI" id="CHEBI:173112"/>
        <dbReference type="EC" id="2.7.7.7"/>
    </reaction>
</comment>
<dbReference type="InterPro" id="IPR036279">
    <property type="entry name" value="5-3_exonuclease_C_sf"/>
</dbReference>
<dbReference type="AlphaFoldDB" id="A0A0K6H9E5"/>
<evidence type="ECO:0000259" key="20">
    <source>
        <dbReference type="SMART" id="SM00474"/>
    </source>
</evidence>
<dbReference type="FunFam" id="3.30.420.10:FF:000026">
    <property type="entry name" value="DNA polymerase I"/>
    <property type="match status" value="1"/>
</dbReference>
<evidence type="ECO:0000256" key="2">
    <source>
        <dbReference type="ARBA" id="ARBA00011541"/>
    </source>
</evidence>
<dbReference type="PANTHER" id="PTHR10133:SF27">
    <property type="entry name" value="DNA POLYMERASE NU"/>
    <property type="match status" value="1"/>
</dbReference>
<feature type="domain" description="DNA-directed DNA polymerase family A palm" evidence="22">
    <location>
        <begin position="685"/>
        <end position="893"/>
    </location>
</feature>
<evidence type="ECO:0000256" key="9">
    <source>
        <dbReference type="ARBA" id="ARBA00022759"/>
    </source>
</evidence>
<dbReference type="FunFam" id="3.40.50.1010:FF:000001">
    <property type="entry name" value="DNA polymerase I"/>
    <property type="match status" value="1"/>
</dbReference>
<dbReference type="CDD" id="cd09859">
    <property type="entry name" value="PIN_53EXO"/>
    <property type="match status" value="1"/>
</dbReference>
<keyword evidence="15 19" id="KW-0238">DNA-binding</keyword>
<dbReference type="Pfam" id="PF02739">
    <property type="entry name" value="5_3_exonuc_N"/>
    <property type="match status" value="1"/>
</dbReference>
<evidence type="ECO:0000256" key="3">
    <source>
        <dbReference type="ARBA" id="ARBA00012417"/>
    </source>
</evidence>
<evidence type="ECO:0000256" key="4">
    <source>
        <dbReference type="ARBA" id="ARBA00020311"/>
    </source>
</evidence>
<evidence type="ECO:0000256" key="8">
    <source>
        <dbReference type="ARBA" id="ARBA00022722"/>
    </source>
</evidence>